<name>A0A7W9C9Q7_9MICO</name>
<dbReference type="Gene3D" id="3.40.50.1820">
    <property type="entry name" value="alpha/beta hydrolase"/>
    <property type="match status" value="1"/>
</dbReference>
<dbReference type="SUPFAM" id="SSF53474">
    <property type="entry name" value="alpha/beta-Hydrolases"/>
    <property type="match status" value="1"/>
</dbReference>
<evidence type="ECO:0000313" key="2">
    <source>
        <dbReference type="EMBL" id="MBB5741638.1"/>
    </source>
</evidence>
<dbReference type="InterPro" id="IPR029058">
    <property type="entry name" value="AB_hydrolase_fold"/>
</dbReference>
<dbReference type="EMBL" id="JACHMU010000001">
    <property type="protein sequence ID" value="MBB5741638.1"/>
    <property type="molecule type" value="Genomic_DNA"/>
</dbReference>
<feature type="domain" description="AB hydrolase-1" evidence="1">
    <location>
        <begin position="25"/>
        <end position="248"/>
    </location>
</feature>
<dbReference type="PANTHER" id="PTHR43798">
    <property type="entry name" value="MONOACYLGLYCEROL LIPASE"/>
    <property type="match status" value="1"/>
</dbReference>
<dbReference type="PRINTS" id="PR00111">
    <property type="entry name" value="ABHYDROLASE"/>
</dbReference>
<proteinExistence type="predicted"/>
<keyword evidence="3" id="KW-1185">Reference proteome</keyword>
<sequence length="263" mass="28926">MTRPSSSEVPDLRVDDLGDPHGRPVLLLHGGGVGGWMWQPLIARMGSGYRFLVPDLPGHDRSAHVDYESHAVTVRALLAALQHREQRPVTVVGFSLGAQIAVLLAAHHPDRIARVAIISAQAEPSRWPGMTLGLLRAAAPLATREWFAKAQAKELFVPPALFPEYLRTAQRLSTRSLLTSVGENIRFTVPDAWSGYPGESLVLAGERERAPMIRSAHRLAGVRPGQHAEIIPECGHGVPLQKPQWLAQRLRVWLDGAHRTEEE</sequence>
<protein>
    <submittedName>
        <fullName evidence="2">Pimeloyl-ACP methyl ester carboxylesterase</fullName>
    </submittedName>
</protein>
<dbReference type="AlphaFoldDB" id="A0A7W9C9Q7"/>
<evidence type="ECO:0000259" key="1">
    <source>
        <dbReference type="Pfam" id="PF12697"/>
    </source>
</evidence>
<dbReference type="PANTHER" id="PTHR43798:SF33">
    <property type="entry name" value="HYDROLASE, PUTATIVE (AFU_ORTHOLOGUE AFUA_2G14860)-RELATED"/>
    <property type="match status" value="1"/>
</dbReference>
<gene>
    <name evidence="2" type="ORF">HD600_000135</name>
</gene>
<dbReference type="GO" id="GO:0003824">
    <property type="term" value="F:catalytic activity"/>
    <property type="evidence" value="ECO:0007669"/>
    <property type="project" value="UniProtKB-ARBA"/>
</dbReference>
<organism evidence="2 3">
    <name type="scientific">Microbacterium ginsengiterrae</name>
    <dbReference type="NCBI Taxonomy" id="546115"/>
    <lineage>
        <taxon>Bacteria</taxon>
        <taxon>Bacillati</taxon>
        <taxon>Actinomycetota</taxon>
        <taxon>Actinomycetes</taxon>
        <taxon>Micrococcales</taxon>
        <taxon>Microbacteriaceae</taxon>
        <taxon>Microbacterium</taxon>
    </lineage>
</organism>
<dbReference type="InterPro" id="IPR050266">
    <property type="entry name" value="AB_hydrolase_sf"/>
</dbReference>
<dbReference type="Proteomes" id="UP000517712">
    <property type="component" value="Unassembled WGS sequence"/>
</dbReference>
<dbReference type="GO" id="GO:0016020">
    <property type="term" value="C:membrane"/>
    <property type="evidence" value="ECO:0007669"/>
    <property type="project" value="TreeGrafter"/>
</dbReference>
<reference evidence="2 3" key="1">
    <citation type="submission" date="2020-08" db="EMBL/GenBank/DDBJ databases">
        <title>Sequencing the genomes of 1000 actinobacteria strains.</title>
        <authorList>
            <person name="Klenk H.-P."/>
        </authorList>
    </citation>
    <scope>NUCLEOTIDE SEQUENCE [LARGE SCALE GENOMIC DNA]</scope>
    <source>
        <strain evidence="2 3">DSM 24823</strain>
    </source>
</reference>
<comment type="caution">
    <text evidence="2">The sequence shown here is derived from an EMBL/GenBank/DDBJ whole genome shotgun (WGS) entry which is preliminary data.</text>
</comment>
<accession>A0A7W9C9Q7</accession>
<dbReference type="Pfam" id="PF12697">
    <property type="entry name" value="Abhydrolase_6"/>
    <property type="match status" value="1"/>
</dbReference>
<dbReference type="InterPro" id="IPR000073">
    <property type="entry name" value="AB_hydrolase_1"/>
</dbReference>
<evidence type="ECO:0000313" key="3">
    <source>
        <dbReference type="Proteomes" id="UP000517712"/>
    </source>
</evidence>
<dbReference type="RefSeq" id="WP_184280856.1">
    <property type="nucleotide sequence ID" value="NZ_BAAAPG010000001.1"/>
</dbReference>